<dbReference type="PANTHER" id="PTHR33608:SF7">
    <property type="entry name" value="DUF58 DOMAIN-CONTAINING PROTEIN"/>
    <property type="match status" value="1"/>
</dbReference>
<evidence type="ECO:0000313" key="2">
    <source>
        <dbReference type="EMBL" id="WRQ87997.1"/>
    </source>
</evidence>
<proteinExistence type="predicted"/>
<dbReference type="SUPFAM" id="SSF53300">
    <property type="entry name" value="vWA-like"/>
    <property type="match status" value="1"/>
</dbReference>
<evidence type="ECO:0000259" key="1">
    <source>
        <dbReference type="Pfam" id="PF01882"/>
    </source>
</evidence>
<dbReference type="PANTHER" id="PTHR33608">
    <property type="entry name" value="BLL2464 PROTEIN"/>
    <property type="match status" value="1"/>
</dbReference>
<dbReference type="Pfam" id="PF01882">
    <property type="entry name" value="DUF58"/>
    <property type="match status" value="1"/>
</dbReference>
<dbReference type="RefSeq" id="WP_221028968.1">
    <property type="nucleotide sequence ID" value="NZ_CP139781.1"/>
</dbReference>
<gene>
    <name evidence="2" type="ORF">K1X11_001160</name>
</gene>
<dbReference type="Gene3D" id="3.40.50.410">
    <property type="entry name" value="von Willebrand factor, type A domain"/>
    <property type="match status" value="1"/>
</dbReference>
<reference evidence="2 3" key="1">
    <citation type="submission" date="2021-08" db="EMBL/GenBank/DDBJ databases">
        <authorList>
            <person name="Zhang D."/>
            <person name="Zhang A."/>
            <person name="Wang L."/>
        </authorList>
    </citation>
    <scope>NUCLEOTIDE SEQUENCE [LARGE SCALE GENOMIC DNA]</scope>
    <source>
        <strain evidence="2 3">WL0086</strain>
    </source>
</reference>
<accession>A0ABZ1C9L7</accession>
<organism evidence="2 3">
    <name type="scientific">Actomonas aquatica</name>
    <dbReference type="NCBI Taxonomy" id="2866162"/>
    <lineage>
        <taxon>Bacteria</taxon>
        <taxon>Pseudomonadati</taxon>
        <taxon>Verrucomicrobiota</taxon>
        <taxon>Opitutia</taxon>
        <taxon>Opitutales</taxon>
        <taxon>Opitutaceae</taxon>
        <taxon>Actomonas</taxon>
    </lineage>
</organism>
<dbReference type="EMBL" id="CP139781">
    <property type="protein sequence ID" value="WRQ87997.1"/>
    <property type="molecule type" value="Genomic_DNA"/>
</dbReference>
<protein>
    <submittedName>
        <fullName evidence="2">DUF58 domain-containing protein</fullName>
    </submittedName>
</protein>
<feature type="domain" description="DUF58" evidence="1">
    <location>
        <begin position="45"/>
        <end position="256"/>
    </location>
</feature>
<dbReference type="InterPro" id="IPR002881">
    <property type="entry name" value="DUF58"/>
</dbReference>
<keyword evidence="3" id="KW-1185">Reference proteome</keyword>
<reference evidence="2 3" key="2">
    <citation type="submission" date="2023-12" db="EMBL/GenBank/DDBJ databases">
        <title>Description of an unclassified Opitutus bacterium of Verrucomicrobiota.</title>
        <authorList>
            <person name="Zhang D.-F."/>
        </authorList>
    </citation>
    <scope>NUCLEOTIDE SEQUENCE [LARGE SCALE GENOMIC DNA]</scope>
    <source>
        <strain evidence="2 3">WL0086</strain>
    </source>
</reference>
<dbReference type="InterPro" id="IPR036465">
    <property type="entry name" value="vWFA_dom_sf"/>
</dbReference>
<evidence type="ECO:0000313" key="3">
    <source>
        <dbReference type="Proteomes" id="UP000738431"/>
    </source>
</evidence>
<name>A0ABZ1C9L7_9BACT</name>
<sequence>MSVSLDPAALLAIRDLELRARTVMEGLASGLHRSPYSGFSSEFTEYRQYSPGDDLRYLDWKAFARTDRFYLKKYEDETNLRCLIVLDTSRSMTFGSRGYSKLDYARTLAATLACFLHAQRDVVGLALFDQTVHHTLPPRWRPGHLAHLYAALAREPASRTTAMGPALDEVRRLCPKRTLIVLLSDFLSPADEWSASLAHLAAAGHDLRALQILDPAELTLEGFGHAAIWEDLESDQNLYVDPAQARATYQKNFAAHTGAVRDALHRAGVPLQSVDTGRPLDLTLRAFLRQSAAA</sequence>
<dbReference type="Proteomes" id="UP000738431">
    <property type="component" value="Chromosome"/>
</dbReference>